<gene>
    <name evidence="1" type="ORF">SAMN05878482_10796</name>
</gene>
<evidence type="ECO:0000313" key="1">
    <source>
        <dbReference type="EMBL" id="SIR92005.1"/>
    </source>
</evidence>
<proteinExistence type="predicted"/>
<organism evidence="1 2">
    <name type="scientific">Peribacillus simplex</name>
    <dbReference type="NCBI Taxonomy" id="1478"/>
    <lineage>
        <taxon>Bacteria</taxon>
        <taxon>Bacillati</taxon>
        <taxon>Bacillota</taxon>
        <taxon>Bacilli</taxon>
        <taxon>Bacillales</taxon>
        <taxon>Bacillaceae</taxon>
        <taxon>Peribacillus</taxon>
    </lineage>
</organism>
<name>A0A9X8RCQ8_9BACI</name>
<evidence type="ECO:0000313" key="2">
    <source>
        <dbReference type="Proteomes" id="UP000185829"/>
    </source>
</evidence>
<protein>
    <submittedName>
        <fullName evidence="1">Uncharacterized protein</fullName>
    </submittedName>
</protein>
<comment type="caution">
    <text evidence="1">The sequence shown here is derived from an EMBL/GenBank/DDBJ whole genome shotgun (WGS) entry which is preliminary data.</text>
</comment>
<dbReference type="AlphaFoldDB" id="A0A9X8RCQ8"/>
<reference evidence="1 2" key="1">
    <citation type="submission" date="2017-01" db="EMBL/GenBank/DDBJ databases">
        <authorList>
            <person name="Varghese N."/>
            <person name="Submissions S."/>
        </authorList>
    </citation>
    <scope>NUCLEOTIDE SEQUENCE [LARGE SCALE GENOMIC DNA]</scope>
    <source>
        <strain evidence="1 2">RUG2-6</strain>
    </source>
</reference>
<dbReference type="EMBL" id="FTMX01000007">
    <property type="protein sequence ID" value="SIR92005.1"/>
    <property type="molecule type" value="Genomic_DNA"/>
</dbReference>
<sequence length="51" mass="6138">MLFILVGEIIRGMKKARIYVMPAFFLIWINIKQIQKRNRLAFFDRLLLIQG</sequence>
<dbReference type="Proteomes" id="UP000185829">
    <property type="component" value="Unassembled WGS sequence"/>
</dbReference>
<accession>A0A9X8RCQ8</accession>